<dbReference type="SUPFAM" id="SSF110296">
    <property type="entry name" value="Oligoxyloglucan reducing end-specific cellobiohydrolase"/>
    <property type="match status" value="1"/>
</dbReference>
<dbReference type="GO" id="GO:0010411">
    <property type="term" value="P:xyloglucan metabolic process"/>
    <property type="evidence" value="ECO:0007669"/>
    <property type="project" value="TreeGrafter"/>
</dbReference>
<dbReference type="AlphaFoldDB" id="A0A381T2E0"/>
<accession>A0A381T2E0</accession>
<dbReference type="PANTHER" id="PTHR43739:SF5">
    <property type="entry name" value="EXO-ALPHA-SIALIDASE"/>
    <property type="match status" value="1"/>
</dbReference>
<dbReference type="InterPro" id="IPR036278">
    <property type="entry name" value="Sialidase_sf"/>
</dbReference>
<evidence type="ECO:0000313" key="1">
    <source>
        <dbReference type="EMBL" id="SVA10365.1"/>
    </source>
</evidence>
<dbReference type="EMBL" id="UINC01003922">
    <property type="protein sequence ID" value="SVA10365.1"/>
    <property type="molecule type" value="Genomic_DNA"/>
</dbReference>
<dbReference type="CDD" id="cd15482">
    <property type="entry name" value="Sialidase_non-viral"/>
    <property type="match status" value="1"/>
</dbReference>
<dbReference type="PANTHER" id="PTHR43739">
    <property type="entry name" value="XYLOGLUCANASE (EUROFUNG)"/>
    <property type="match status" value="1"/>
</dbReference>
<dbReference type="Gene3D" id="2.130.10.10">
    <property type="entry name" value="YVTN repeat-like/Quinoprotein amine dehydrogenase"/>
    <property type="match status" value="5"/>
</dbReference>
<gene>
    <name evidence="1" type="ORF">METZ01_LOCUS63219</name>
</gene>
<dbReference type="InterPro" id="IPR052025">
    <property type="entry name" value="Xyloglucanase_GH74"/>
</dbReference>
<dbReference type="InterPro" id="IPR015943">
    <property type="entry name" value="WD40/YVTN_repeat-like_dom_sf"/>
</dbReference>
<reference evidence="1" key="1">
    <citation type="submission" date="2018-05" db="EMBL/GenBank/DDBJ databases">
        <authorList>
            <person name="Lanie J.A."/>
            <person name="Ng W.-L."/>
            <person name="Kazmierczak K.M."/>
            <person name="Andrzejewski T.M."/>
            <person name="Davidsen T.M."/>
            <person name="Wayne K.J."/>
            <person name="Tettelin H."/>
            <person name="Glass J.I."/>
            <person name="Rusch D."/>
            <person name="Podicherti R."/>
            <person name="Tsui H.-C.T."/>
            <person name="Winkler M.E."/>
        </authorList>
    </citation>
    <scope>NUCLEOTIDE SEQUENCE</scope>
</reference>
<dbReference type="SUPFAM" id="SSF50939">
    <property type="entry name" value="Sialidases"/>
    <property type="match status" value="1"/>
</dbReference>
<sequence>MVLATPALFAQQLDPAVYSKLRYRHIGPEGNRVIAIASHPGNRDVIYAGAASGGVWKTTDGGLNWEPVFDNTDVASIGALAVSISDPNVVWAGTGETNIRSMISIGNGIYKSTDAGKTWEHMGLRETGRIGRVVIHPDNPDIVFAAAVGTAYGPQPERGVFRTVDGGESWERVLFVGEETGASDIAMDPTNPRNLVAGMWPIDIKTWQRTSGGPNGGIFVTHDGGDTWEQATDGLPEPPTGKIAVAYAPSNPDRVYALIETDQYEFKGVLWRSDDGGGSWRLISRDQQYNTRPHYYTRLVVAPDNADEVYFLATELARTLDGGETAAILRNAGGDHHDMWIDPDIPDRVLLANDSGVYVSLNRAGSWYHPDLPVAQMYHVAVDDQVPYFVYGNRQDGPTRRGPSNSLAGGNWHSVGGGEAGWAIPDPFDSNIVWASNEQGVLTRYDLRTGHSTNVQVWPETPVGKSPRDLKYRWVWSYPLVASRHAPGTLYVGSQFVHKTTDGGSTWREISPDLTTDDETKQVDSGGLTLDNVGVDYGTTLFAIGESPLEPDVLWVGSNDGLIHVTRDGGDSWTNVTVNLDSLPPWGTVSNIEASRFAVGSAYVTVDLHQVDDRNPYVYRTNDFGASWTLITNGIPRGMLSYAHVIREDPERPGMLYLGTENAVYLSIDDGDNWLPLRNNLPPAPVHWLTIQEAYGDLVLGTYGRGFWILDDLSPLRQLDDGVLASRAHLFEPRPAYRLQRRSLPGEPDRDGPHGYREDPPFGAPINYYLADSIVDDGGSEGEATITIRDNFGDVVRTLRGDASAGINRVYWDLRHEESPPIELRTPPLGHPGVAFGPDSIGYNDEGWRELDVEGSGPNGPLAVPGKYAVEVNVGGHLLTTTLEVVKDPTSAASKDDIRAQIDLALRIRDQVNVLTEMGNSIEWIRKQIDDLEDLMRGRSDMTEAQGAAAAFDQKLIDLEREFYILRTTGASENLLRFPAGLFSHFKMLGGYVTTGDARPTSSKYEVFDELSARLEQHREIYGSLISTDLDEFNSIARAHGLPGLAVPPQN</sequence>
<name>A0A381T2E0_9ZZZZ</name>
<evidence type="ECO:0008006" key="2">
    <source>
        <dbReference type="Google" id="ProtNLM"/>
    </source>
</evidence>
<protein>
    <recommendedName>
        <fullName evidence="2">Sortilin N-terminal domain-containing protein</fullName>
    </recommendedName>
</protein>
<organism evidence="1">
    <name type="scientific">marine metagenome</name>
    <dbReference type="NCBI Taxonomy" id="408172"/>
    <lineage>
        <taxon>unclassified sequences</taxon>
        <taxon>metagenomes</taxon>
        <taxon>ecological metagenomes</taxon>
    </lineage>
</organism>
<proteinExistence type="predicted"/>